<feature type="compositionally biased region" description="Basic and acidic residues" evidence="1">
    <location>
        <begin position="866"/>
        <end position="881"/>
    </location>
</feature>
<feature type="compositionally biased region" description="Basic and acidic residues" evidence="1">
    <location>
        <begin position="568"/>
        <end position="579"/>
    </location>
</feature>
<dbReference type="RefSeq" id="XP_042993495.1">
    <property type="nucleotide sequence ID" value="XM_043137561.1"/>
</dbReference>
<reference evidence="2" key="1">
    <citation type="submission" date="2020-03" db="EMBL/GenBank/DDBJ databases">
        <title>A mixture of massive structural variations and highly conserved coding sequences in Ustilaginoidea virens genome.</title>
        <authorList>
            <person name="Zhang K."/>
            <person name="Zhao Z."/>
            <person name="Zhang Z."/>
            <person name="Li Y."/>
            <person name="Hsiang T."/>
            <person name="Sun W."/>
        </authorList>
    </citation>
    <scope>NUCLEOTIDE SEQUENCE</scope>
    <source>
        <strain evidence="2">UV-8b</strain>
    </source>
</reference>
<dbReference type="KEGG" id="uvi:66060841"/>
<evidence type="ECO:0000256" key="1">
    <source>
        <dbReference type="SAM" id="MobiDB-lite"/>
    </source>
</evidence>
<accession>A0A8E5HIE5</accession>
<dbReference type="EMBL" id="CP072753">
    <property type="protein sequence ID" value="QUC15822.1"/>
    <property type="molecule type" value="Genomic_DNA"/>
</dbReference>
<feature type="compositionally biased region" description="Basic and acidic residues" evidence="1">
    <location>
        <begin position="921"/>
        <end position="942"/>
    </location>
</feature>
<dbReference type="AlphaFoldDB" id="A0A8E5HIE5"/>
<gene>
    <name evidence="2" type="ORF">UV8b_00063</name>
</gene>
<feature type="compositionally biased region" description="Polar residues" evidence="1">
    <location>
        <begin position="37"/>
        <end position="59"/>
    </location>
</feature>
<feature type="compositionally biased region" description="Low complexity" evidence="1">
    <location>
        <begin position="248"/>
        <end position="268"/>
    </location>
</feature>
<organism evidence="2 3">
    <name type="scientific">Ustilaginoidea virens</name>
    <name type="common">Rice false smut fungus</name>
    <name type="synonym">Villosiclava virens</name>
    <dbReference type="NCBI Taxonomy" id="1159556"/>
    <lineage>
        <taxon>Eukaryota</taxon>
        <taxon>Fungi</taxon>
        <taxon>Dikarya</taxon>
        <taxon>Ascomycota</taxon>
        <taxon>Pezizomycotina</taxon>
        <taxon>Sordariomycetes</taxon>
        <taxon>Hypocreomycetidae</taxon>
        <taxon>Hypocreales</taxon>
        <taxon>Clavicipitaceae</taxon>
        <taxon>Ustilaginoidea</taxon>
    </lineage>
</organism>
<evidence type="ECO:0000313" key="2">
    <source>
        <dbReference type="EMBL" id="QUC15822.1"/>
    </source>
</evidence>
<feature type="region of interest" description="Disordered" evidence="1">
    <location>
        <begin position="245"/>
        <end position="279"/>
    </location>
</feature>
<feature type="compositionally biased region" description="Basic and acidic residues" evidence="1">
    <location>
        <begin position="772"/>
        <end position="794"/>
    </location>
</feature>
<dbReference type="GeneID" id="66060841"/>
<feature type="compositionally biased region" description="Gly residues" evidence="1">
    <location>
        <begin position="381"/>
        <end position="391"/>
    </location>
</feature>
<name>A0A8E5HIE5_USTVR</name>
<feature type="region of interest" description="Disordered" evidence="1">
    <location>
        <begin position="1"/>
        <end position="228"/>
    </location>
</feature>
<dbReference type="Proteomes" id="UP000027002">
    <property type="component" value="Chromosome 1"/>
</dbReference>
<feature type="compositionally biased region" description="Acidic residues" evidence="1">
    <location>
        <begin position="678"/>
        <end position="701"/>
    </location>
</feature>
<evidence type="ECO:0000313" key="3">
    <source>
        <dbReference type="Proteomes" id="UP000027002"/>
    </source>
</evidence>
<protein>
    <submittedName>
        <fullName evidence="2">Uncharacterized protein</fullName>
    </submittedName>
</protein>
<feature type="region of interest" description="Disordered" evidence="1">
    <location>
        <begin position="325"/>
        <end position="403"/>
    </location>
</feature>
<keyword evidence="3" id="KW-1185">Reference proteome</keyword>
<feature type="compositionally biased region" description="Basic and acidic residues" evidence="1">
    <location>
        <begin position="639"/>
        <end position="667"/>
    </location>
</feature>
<feature type="region of interest" description="Disordered" evidence="1">
    <location>
        <begin position="980"/>
        <end position="1031"/>
    </location>
</feature>
<feature type="compositionally biased region" description="Low complexity" evidence="1">
    <location>
        <begin position="823"/>
        <end position="843"/>
    </location>
</feature>
<sequence>MDRDVGNDAAASRSNGRLPSTKLVVSHDGRKPLFPDNATTRGLRNGNASNQIRSATASVGTGHGPNAPPPGAGAPRGGLARRANSEPQGAASEAGHAGGKSPRAGTPGGSRIPRLELAASQGRRPISLAEAFKIAQEEEEEAERARQLGGSPSPAPRPWRARPSGQPEDDEAKARPMPAAERLHSKGATRPSGQARRGVTHTLPSPDARARPGQAAAAAAVSSGSLSRRWGNALSLEERVNEWRQHSPAAAAAAAAPTPAATAAAHPPRAVPCPDALGYSSEDGRLPDLVPGIEDMAFGSPNRRFGIASPSKDFTWQVEQDFTAGDLQVSDSPRIRAGNNSNKPFANRPSIFAKGAGIDSPARVIPQPEPVAKASRPGSSRGTGLGNGLLGHDGAAGLSDQPTARKYARLDELRQREAAVEKQMAISDRNTSRARNAKIDQLRQWEAKGLSKRALAAARLEEIKEQNAMARPPPPDGQAVCGRPSSRLADRGEHVPDTPVTIFKSYRSQQENLDPMQPKLPPLDANDANAEAKPGQPRSTNERDLLRRLARAASASGSPAPPPVPAVERQKRSDDDGHKAAAKPLPGGRLADNDRKSAPGFSSTTARDKDGQPPRPTVGFAGLRRANSAGSAKSKRSSMHSESDPTVRIEAEMKLFAPHENHSERGSVRAPSPQPGPEGEEEGQEGGGGEDEEEEEEEEEGQANGENDKAEDGDASDLAQATPRPQKHDFLSLPTPRVTGAYVETPVTTKTGEIKGEEEEEGEEEGEGEQEQEVKPFKEKLREQREREQVEKAVRPNGAVSPEPIQDVSADRDRPSSGRLADAAAAAAAAASATTATASTAAAKRPRSRSTSRKRQPLKNSAKLPSVKDDLRELQRQHNIDDSTVDDDIEEILSGRKHPSPKLTQLLQELPARSAGDVDDAPLKALDDEVKQEPAAAEDKDVSETESVLFSKMSRTLRAGLSNIRVAKIGIERLQDQVAQTEAKAPGLEEDRPTEAPKAAARGAKQKQHQHQHQHRHRHHDKTAPDADADAAASPPAYLVLPVPRLYRTAPRAGLTLWGLLLAVLSAWYAAEWAMCARYCRPTTCGSAPCVYSYDDPAFGYALPVKLDQWTTGGAGRGLAHRAAEQVQDWVADLDDALRGRSLQDVAVERLTAEERLQHRRRLRKRGLLRPPARAPGGADQQAKWDAWRRSRLAREQRAREARATWAPDEAIGGDERVW</sequence>
<dbReference type="OrthoDB" id="3439035at2759"/>
<feature type="compositionally biased region" description="Basic residues" evidence="1">
    <location>
        <begin position="844"/>
        <end position="857"/>
    </location>
</feature>
<feature type="region of interest" description="Disordered" evidence="1">
    <location>
        <begin position="464"/>
        <end position="942"/>
    </location>
</feature>
<feature type="compositionally biased region" description="Acidic residues" evidence="1">
    <location>
        <begin position="756"/>
        <end position="771"/>
    </location>
</feature>
<proteinExistence type="predicted"/>
<feature type="compositionally biased region" description="Basic residues" evidence="1">
    <location>
        <begin position="1004"/>
        <end position="1021"/>
    </location>
</feature>
<feature type="compositionally biased region" description="Low complexity" evidence="1">
    <location>
        <begin position="211"/>
        <end position="228"/>
    </location>
</feature>